<dbReference type="HOGENOM" id="CLU_391866_0_0_1"/>
<dbReference type="GO" id="GO:0003677">
    <property type="term" value="F:DNA binding"/>
    <property type="evidence" value="ECO:0007669"/>
    <property type="project" value="InterPro"/>
</dbReference>
<dbReference type="SUPFAM" id="SSF57701">
    <property type="entry name" value="Zn2/Cys6 DNA-binding domain"/>
    <property type="match status" value="1"/>
</dbReference>
<dbReference type="GO" id="GO:0000981">
    <property type="term" value="F:DNA-binding transcription factor activity, RNA polymerase II-specific"/>
    <property type="evidence" value="ECO:0007669"/>
    <property type="project" value="InterPro"/>
</dbReference>
<evidence type="ECO:0000256" key="2">
    <source>
        <dbReference type="ARBA" id="ARBA00022723"/>
    </source>
</evidence>
<dbReference type="Pfam" id="PF00172">
    <property type="entry name" value="Zn_clus"/>
    <property type="match status" value="1"/>
</dbReference>
<dbReference type="PANTHER" id="PTHR31001">
    <property type="entry name" value="UNCHARACTERIZED TRANSCRIPTIONAL REGULATORY PROTEIN"/>
    <property type="match status" value="1"/>
</dbReference>
<evidence type="ECO:0000313" key="5">
    <source>
        <dbReference type="EMBL" id="KIM34040.1"/>
    </source>
</evidence>
<dbReference type="CDD" id="cd00067">
    <property type="entry name" value="GAL4"/>
    <property type="match status" value="1"/>
</dbReference>
<dbReference type="CDD" id="cd12148">
    <property type="entry name" value="fungal_TF_MHR"/>
    <property type="match status" value="1"/>
</dbReference>
<dbReference type="PROSITE" id="PS50048">
    <property type="entry name" value="ZN2_CY6_FUNGAL_2"/>
    <property type="match status" value="1"/>
</dbReference>
<evidence type="ECO:0000313" key="6">
    <source>
        <dbReference type="Proteomes" id="UP000054097"/>
    </source>
</evidence>
<keyword evidence="6" id="KW-1185">Reference proteome</keyword>
<organism evidence="5 6">
    <name type="scientific">Serendipita vermifera MAFF 305830</name>
    <dbReference type="NCBI Taxonomy" id="933852"/>
    <lineage>
        <taxon>Eukaryota</taxon>
        <taxon>Fungi</taxon>
        <taxon>Dikarya</taxon>
        <taxon>Basidiomycota</taxon>
        <taxon>Agaricomycotina</taxon>
        <taxon>Agaricomycetes</taxon>
        <taxon>Sebacinales</taxon>
        <taxon>Serendipitaceae</taxon>
        <taxon>Serendipita</taxon>
    </lineage>
</organism>
<dbReference type="GO" id="GO:0008270">
    <property type="term" value="F:zinc ion binding"/>
    <property type="evidence" value="ECO:0007669"/>
    <property type="project" value="InterPro"/>
</dbReference>
<dbReference type="Gene3D" id="4.10.240.10">
    <property type="entry name" value="Zn(2)-C6 fungal-type DNA-binding domain"/>
    <property type="match status" value="1"/>
</dbReference>
<dbReference type="GO" id="GO:0006351">
    <property type="term" value="P:DNA-templated transcription"/>
    <property type="evidence" value="ECO:0007669"/>
    <property type="project" value="InterPro"/>
</dbReference>
<dbReference type="PANTHER" id="PTHR31001:SF56">
    <property type="entry name" value="ZN(2)-C6 FUNGAL-TYPE DOMAIN-CONTAINING PROTEIN"/>
    <property type="match status" value="1"/>
</dbReference>
<gene>
    <name evidence="5" type="ORF">M408DRAFT_325571</name>
</gene>
<evidence type="ECO:0000259" key="4">
    <source>
        <dbReference type="PROSITE" id="PS50048"/>
    </source>
</evidence>
<dbReference type="Pfam" id="PF04082">
    <property type="entry name" value="Fungal_trans"/>
    <property type="match status" value="1"/>
</dbReference>
<reference evidence="6" key="2">
    <citation type="submission" date="2015-01" db="EMBL/GenBank/DDBJ databases">
        <title>Evolutionary Origins and Diversification of the Mycorrhizal Mutualists.</title>
        <authorList>
            <consortium name="DOE Joint Genome Institute"/>
            <consortium name="Mycorrhizal Genomics Consortium"/>
            <person name="Kohler A."/>
            <person name="Kuo A."/>
            <person name="Nagy L.G."/>
            <person name="Floudas D."/>
            <person name="Copeland A."/>
            <person name="Barry K.W."/>
            <person name="Cichocki N."/>
            <person name="Veneault-Fourrey C."/>
            <person name="LaButti K."/>
            <person name="Lindquist E.A."/>
            <person name="Lipzen A."/>
            <person name="Lundell T."/>
            <person name="Morin E."/>
            <person name="Murat C."/>
            <person name="Riley R."/>
            <person name="Ohm R."/>
            <person name="Sun H."/>
            <person name="Tunlid A."/>
            <person name="Henrissat B."/>
            <person name="Grigoriev I.V."/>
            <person name="Hibbett D.S."/>
            <person name="Martin F."/>
        </authorList>
    </citation>
    <scope>NUCLEOTIDE SEQUENCE [LARGE SCALE GENOMIC DNA]</scope>
    <source>
        <strain evidence="6">MAFF 305830</strain>
    </source>
</reference>
<dbReference type="InterPro" id="IPR050613">
    <property type="entry name" value="Sec_Metabolite_Reg"/>
</dbReference>
<dbReference type="InterPro" id="IPR036864">
    <property type="entry name" value="Zn2-C6_fun-type_DNA-bd_sf"/>
</dbReference>
<sequence>MQTTQTSRENKICQECKRLKIKCSRTIPCDQCIRRGVEEICPDGKLRSGRQGRYLLASSETLHEENKALKLRIRTLEQALGSSSPGEASTHPLLQPHLLSIARPYLADVSAPVQSQTVSEEDTLVNRFGTMQIDKWLGPTALSEVHLDFHDKEDDFIPEIDDHAKFAAPFSMLFPPMILNSMAIKNLPSKVEAWSLLETCYENATYAYNIIPREDFIQRIFSPAYNDNGATLSLYQTSTLYSVLALGALHDLSRPIYSPITREWMEIAQSLLMSSFGAWQTTLESIEASILLCYLLLARPELELSKVYFESSFVLKMAQTIGLHRNPEELGLDKQTSQRRRFLFTEICLFDASESLLYGRPFTMSSRFISEGAKGYIEPFDQSSHFRLGLAKIMEEVADHFMDVSSSSSYSNVLQLDRKLRSSQPPPPVSADAELQIGRYLRDVMHYVWYNSTLLTLHKPYFALAATKRTAGDSSGDKLSPSVFASYEASTNLLQMAITLMGIRPGLLARLSLIWPHLSTCMVVLYGFGIHLPLWFNTMHALSTADTGMSLVYLPSIECVRAKEILPYLSSLQQKAHASFLSKTLRPATSLQPPDEIAGLPAGISIQASQPKIKEPHQYDLLDRRGARSLALRHVNAYFSDVGEYFGHASNFMVNGLEGVSNAELGSLYSPPVTNPLPDTTFLNWAPDSDEGSSTGSEQISQLQLQQSWSDFLSHL</sequence>
<feature type="domain" description="Zn(2)-C6 fungal-type" evidence="4">
    <location>
        <begin position="12"/>
        <end position="41"/>
    </location>
</feature>
<evidence type="ECO:0000256" key="1">
    <source>
        <dbReference type="ARBA" id="ARBA00004123"/>
    </source>
</evidence>
<keyword evidence="2" id="KW-0479">Metal-binding</keyword>
<protein>
    <recommendedName>
        <fullName evidence="4">Zn(2)-C6 fungal-type domain-containing protein</fullName>
    </recommendedName>
</protein>
<dbReference type="EMBL" id="KN824277">
    <property type="protein sequence ID" value="KIM34040.1"/>
    <property type="molecule type" value="Genomic_DNA"/>
</dbReference>
<name>A0A0C3BB47_SERVB</name>
<dbReference type="GO" id="GO:0005634">
    <property type="term" value="C:nucleus"/>
    <property type="evidence" value="ECO:0007669"/>
    <property type="project" value="UniProtKB-SubCell"/>
</dbReference>
<dbReference type="OrthoDB" id="3257983at2759"/>
<reference evidence="5 6" key="1">
    <citation type="submission" date="2014-04" db="EMBL/GenBank/DDBJ databases">
        <authorList>
            <consortium name="DOE Joint Genome Institute"/>
            <person name="Kuo A."/>
            <person name="Zuccaro A."/>
            <person name="Kohler A."/>
            <person name="Nagy L.G."/>
            <person name="Floudas D."/>
            <person name="Copeland A."/>
            <person name="Barry K.W."/>
            <person name="Cichocki N."/>
            <person name="Veneault-Fourrey C."/>
            <person name="LaButti K."/>
            <person name="Lindquist E.A."/>
            <person name="Lipzen A."/>
            <person name="Lundell T."/>
            <person name="Morin E."/>
            <person name="Murat C."/>
            <person name="Sun H."/>
            <person name="Tunlid A."/>
            <person name="Henrissat B."/>
            <person name="Grigoriev I.V."/>
            <person name="Hibbett D.S."/>
            <person name="Martin F."/>
            <person name="Nordberg H.P."/>
            <person name="Cantor M.N."/>
            <person name="Hua S.X."/>
        </authorList>
    </citation>
    <scope>NUCLEOTIDE SEQUENCE [LARGE SCALE GENOMIC DNA]</scope>
    <source>
        <strain evidence="5 6">MAFF 305830</strain>
    </source>
</reference>
<comment type="subcellular location">
    <subcellularLocation>
        <location evidence="1">Nucleus</location>
    </subcellularLocation>
</comment>
<dbReference type="SMART" id="SM00066">
    <property type="entry name" value="GAL4"/>
    <property type="match status" value="1"/>
</dbReference>
<dbReference type="AlphaFoldDB" id="A0A0C3BB47"/>
<dbReference type="InterPro" id="IPR007219">
    <property type="entry name" value="XnlR_reg_dom"/>
</dbReference>
<dbReference type="STRING" id="933852.A0A0C3BB47"/>
<keyword evidence="3" id="KW-0539">Nucleus</keyword>
<proteinExistence type="predicted"/>
<dbReference type="Proteomes" id="UP000054097">
    <property type="component" value="Unassembled WGS sequence"/>
</dbReference>
<accession>A0A0C3BB47</accession>
<dbReference type="InterPro" id="IPR001138">
    <property type="entry name" value="Zn2Cys6_DnaBD"/>
</dbReference>
<evidence type="ECO:0000256" key="3">
    <source>
        <dbReference type="ARBA" id="ARBA00023242"/>
    </source>
</evidence>